<feature type="non-terminal residue" evidence="6">
    <location>
        <position position="1"/>
    </location>
</feature>
<evidence type="ECO:0000256" key="3">
    <source>
        <dbReference type="ARBA" id="ARBA00022468"/>
    </source>
</evidence>
<dbReference type="PRINTS" id="PR00492">
    <property type="entry name" value="RHOGDI"/>
</dbReference>
<dbReference type="EMBL" id="JAHFXF010002375">
    <property type="protein sequence ID" value="KAG9657532.1"/>
    <property type="molecule type" value="Genomic_DNA"/>
</dbReference>
<dbReference type="AlphaFoldDB" id="A0A9P8IV92"/>
<organism evidence="6 7">
    <name type="scientific">Aureobasidium melanogenum</name>
    <name type="common">Aureobasidium pullulans var. melanogenum</name>
    <dbReference type="NCBI Taxonomy" id="46634"/>
    <lineage>
        <taxon>Eukaryota</taxon>
        <taxon>Fungi</taxon>
        <taxon>Dikarya</taxon>
        <taxon>Ascomycota</taxon>
        <taxon>Pezizomycotina</taxon>
        <taxon>Dothideomycetes</taxon>
        <taxon>Dothideomycetidae</taxon>
        <taxon>Dothideales</taxon>
        <taxon>Saccotheciaceae</taxon>
        <taxon>Aureobasidium</taxon>
    </lineage>
</organism>
<keyword evidence="3" id="KW-0343">GTPase activation</keyword>
<dbReference type="GO" id="GO:0007266">
    <property type="term" value="P:Rho protein signal transduction"/>
    <property type="evidence" value="ECO:0007669"/>
    <property type="project" value="InterPro"/>
</dbReference>
<dbReference type="Proteomes" id="UP000779574">
    <property type="component" value="Unassembled WGS sequence"/>
</dbReference>
<dbReference type="InterPro" id="IPR014756">
    <property type="entry name" value="Ig_E-set"/>
</dbReference>
<dbReference type="GO" id="GO:0016020">
    <property type="term" value="C:membrane"/>
    <property type="evidence" value="ECO:0007669"/>
    <property type="project" value="TreeGrafter"/>
</dbReference>
<dbReference type="EMBL" id="JAHFXF010002381">
    <property type="protein sequence ID" value="KAG9657491.1"/>
    <property type="molecule type" value="Genomic_DNA"/>
</dbReference>
<dbReference type="PANTHER" id="PTHR10980">
    <property type="entry name" value="RHO GDP-DISSOCIATION INHIBITOR"/>
    <property type="match status" value="1"/>
</dbReference>
<dbReference type="Pfam" id="PF02115">
    <property type="entry name" value="Rho_GDI"/>
    <property type="match status" value="1"/>
</dbReference>
<accession>A0A9P8IV92</accession>
<comment type="similarity">
    <text evidence="2">Belongs to the Rho GDI family.</text>
</comment>
<proteinExistence type="inferred from homology"/>
<dbReference type="PANTHER" id="PTHR10980:SF3">
    <property type="entry name" value="LD16419P"/>
    <property type="match status" value="1"/>
</dbReference>
<keyword evidence="4" id="KW-0963">Cytoplasm</keyword>
<evidence type="ECO:0000256" key="2">
    <source>
        <dbReference type="ARBA" id="ARBA00009758"/>
    </source>
</evidence>
<evidence type="ECO:0000256" key="1">
    <source>
        <dbReference type="ARBA" id="ARBA00004496"/>
    </source>
</evidence>
<name>A0A9P8IV92_AURME</name>
<evidence type="ECO:0000313" key="6">
    <source>
        <dbReference type="EMBL" id="KAG9657532.1"/>
    </source>
</evidence>
<dbReference type="GO" id="GO:0005829">
    <property type="term" value="C:cytosol"/>
    <property type="evidence" value="ECO:0007669"/>
    <property type="project" value="TreeGrafter"/>
</dbReference>
<evidence type="ECO:0000313" key="5">
    <source>
        <dbReference type="EMBL" id="KAG9657491.1"/>
    </source>
</evidence>
<dbReference type="SUPFAM" id="SSF81296">
    <property type="entry name" value="E set domains"/>
    <property type="match status" value="1"/>
</dbReference>
<comment type="subcellular location">
    <subcellularLocation>
        <location evidence="1">Cytoplasm</location>
    </subcellularLocation>
</comment>
<dbReference type="GO" id="GO:0005096">
    <property type="term" value="F:GTPase activator activity"/>
    <property type="evidence" value="ECO:0007669"/>
    <property type="project" value="UniProtKB-KW"/>
</dbReference>
<sequence length="99" mass="11616">EGATFRMKARFRVQHQILSGMKYVQVVKRMGISNKMQEMIGSYSPNTTDKPEYEKKFEAETAPSGMMARGHYNAVSKFIDDDEQTHLKFEWSFDIKKDW</sequence>
<evidence type="ECO:0000313" key="7">
    <source>
        <dbReference type="Proteomes" id="UP000779574"/>
    </source>
</evidence>
<reference evidence="6" key="2">
    <citation type="submission" date="2021-08" db="EMBL/GenBank/DDBJ databases">
        <authorList>
            <person name="Gostincar C."/>
            <person name="Sun X."/>
            <person name="Song Z."/>
            <person name="Gunde-Cimerman N."/>
        </authorList>
    </citation>
    <scope>NUCLEOTIDE SEQUENCE</scope>
    <source>
        <strain evidence="6">EXF-9911</strain>
    </source>
</reference>
<dbReference type="GO" id="GO:0005094">
    <property type="term" value="F:Rho GDP-dissociation inhibitor activity"/>
    <property type="evidence" value="ECO:0007669"/>
    <property type="project" value="InterPro"/>
</dbReference>
<dbReference type="FunFam" id="2.70.50.30:FF:000004">
    <property type="entry name" value="Rho GDP-dissociation inhibitor 1"/>
    <property type="match status" value="1"/>
</dbReference>
<dbReference type="InterPro" id="IPR024792">
    <property type="entry name" value="RhoGDI_dom_sf"/>
</dbReference>
<gene>
    <name evidence="6" type="ORF">KCU76_g20051</name>
    <name evidence="5" type="ORF">KCU76_g20059</name>
</gene>
<evidence type="ECO:0008006" key="8">
    <source>
        <dbReference type="Google" id="ProtNLM"/>
    </source>
</evidence>
<reference evidence="6" key="1">
    <citation type="journal article" date="2021" name="J Fungi (Basel)">
        <title>Virulence traits and population genomics of the black yeast Aureobasidium melanogenum.</title>
        <authorList>
            <person name="Cernosa A."/>
            <person name="Sun X."/>
            <person name="Gostincar C."/>
            <person name="Fang C."/>
            <person name="Gunde-Cimerman N."/>
            <person name="Song Z."/>
        </authorList>
    </citation>
    <scope>NUCLEOTIDE SEQUENCE</scope>
    <source>
        <strain evidence="6">EXF-9911</strain>
    </source>
</reference>
<evidence type="ECO:0000256" key="4">
    <source>
        <dbReference type="ARBA" id="ARBA00022490"/>
    </source>
</evidence>
<protein>
    <recommendedName>
        <fullName evidence="8">Rho GDP dissociation inhibitor</fullName>
    </recommendedName>
</protein>
<feature type="non-terminal residue" evidence="6">
    <location>
        <position position="99"/>
    </location>
</feature>
<dbReference type="InterPro" id="IPR000406">
    <property type="entry name" value="Rho_GDI"/>
</dbReference>
<comment type="caution">
    <text evidence="6">The sequence shown here is derived from an EMBL/GenBank/DDBJ whole genome shotgun (WGS) entry which is preliminary data.</text>
</comment>
<dbReference type="Gene3D" id="2.70.50.30">
    <property type="entry name" value="Coagulation Factor XIII, subunit A, domain 1"/>
    <property type="match status" value="1"/>
</dbReference>